<evidence type="ECO:0000313" key="4">
    <source>
        <dbReference type="Proteomes" id="UP000245657"/>
    </source>
</evidence>
<comment type="caution">
    <text evidence="3">The sequence shown here is derived from an EMBL/GenBank/DDBJ whole genome shotgun (WGS) entry which is preliminary data.</text>
</comment>
<dbReference type="Pfam" id="PF01740">
    <property type="entry name" value="STAS"/>
    <property type="match status" value="1"/>
</dbReference>
<comment type="similarity">
    <text evidence="1">Belongs to the anti-sigma-factor antagonist family.</text>
</comment>
<evidence type="ECO:0000313" key="3">
    <source>
        <dbReference type="EMBL" id="PWR70179.1"/>
    </source>
</evidence>
<dbReference type="GeneID" id="97548288"/>
<dbReference type="AlphaFoldDB" id="A0A2V2MS16"/>
<evidence type="ECO:0000256" key="1">
    <source>
        <dbReference type="ARBA" id="ARBA00009013"/>
    </source>
</evidence>
<dbReference type="PANTHER" id="PTHR33495">
    <property type="entry name" value="ANTI-SIGMA FACTOR ANTAGONIST TM_1081-RELATED-RELATED"/>
    <property type="match status" value="1"/>
</dbReference>
<organism evidence="3 4">
    <name type="scientific">Methanospirillum lacunae</name>
    <dbReference type="NCBI Taxonomy" id="668570"/>
    <lineage>
        <taxon>Archaea</taxon>
        <taxon>Methanobacteriati</taxon>
        <taxon>Methanobacteriota</taxon>
        <taxon>Stenosarchaea group</taxon>
        <taxon>Methanomicrobia</taxon>
        <taxon>Methanomicrobiales</taxon>
        <taxon>Methanospirillaceae</taxon>
        <taxon>Methanospirillum</taxon>
    </lineage>
</organism>
<dbReference type="SUPFAM" id="SSF52091">
    <property type="entry name" value="SpoIIaa-like"/>
    <property type="match status" value="1"/>
</dbReference>
<dbReference type="Proteomes" id="UP000245657">
    <property type="component" value="Unassembled WGS sequence"/>
</dbReference>
<dbReference type="PROSITE" id="PS50801">
    <property type="entry name" value="STAS"/>
    <property type="match status" value="1"/>
</dbReference>
<dbReference type="InterPro" id="IPR003658">
    <property type="entry name" value="Anti-sigma_ant"/>
</dbReference>
<dbReference type="InterPro" id="IPR036513">
    <property type="entry name" value="STAS_dom_sf"/>
</dbReference>
<dbReference type="InterPro" id="IPR002645">
    <property type="entry name" value="STAS_dom"/>
</dbReference>
<sequence length="138" mass="15067">MSDNDRSKGDLVSYLIRDEMGDCMPIDIWYDGNVWVFRPFGKIDTGHAVDLDAALTEGIGQGMRLIVIDMTDSPYIASSGLRALLKAAKAVKPDNGRISVCGLNDVVHEVLQVSGLLRIFPVYPTAKEAVAAMKNIEK</sequence>
<dbReference type="CDD" id="cd07043">
    <property type="entry name" value="STAS_anti-anti-sigma_factors"/>
    <property type="match status" value="1"/>
</dbReference>
<dbReference type="GO" id="GO:0043856">
    <property type="term" value="F:anti-sigma factor antagonist activity"/>
    <property type="evidence" value="ECO:0007669"/>
    <property type="project" value="InterPro"/>
</dbReference>
<reference evidence="3 4" key="1">
    <citation type="submission" date="2018-05" db="EMBL/GenBank/DDBJ databases">
        <title>Draft genome of Methanospirillum lacunae Ki8-1.</title>
        <authorList>
            <person name="Dueholm M.S."/>
            <person name="Nielsen P.H."/>
            <person name="Bakmann L.F."/>
            <person name="Otzen D.E."/>
        </authorList>
    </citation>
    <scope>NUCLEOTIDE SEQUENCE [LARGE SCALE GENOMIC DNA]</scope>
    <source>
        <strain evidence="3 4">Ki8-1</strain>
    </source>
</reference>
<accession>A0A2V2MS16</accession>
<evidence type="ECO:0000259" key="2">
    <source>
        <dbReference type="PROSITE" id="PS50801"/>
    </source>
</evidence>
<name>A0A2V2MS16_9EURY</name>
<feature type="domain" description="STAS" evidence="2">
    <location>
        <begin position="24"/>
        <end position="133"/>
    </location>
</feature>
<dbReference type="NCBIfam" id="TIGR00377">
    <property type="entry name" value="ant_ant_sig"/>
    <property type="match status" value="1"/>
</dbReference>
<dbReference type="OrthoDB" id="70392at2157"/>
<gene>
    <name evidence="3" type="ORF">DK846_15695</name>
</gene>
<proteinExistence type="inferred from homology"/>
<dbReference type="EMBL" id="QGMY01000016">
    <property type="protein sequence ID" value="PWR70179.1"/>
    <property type="molecule type" value="Genomic_DNA"/>
</dbReference>
<dbReference type="Gene3D" id="3.30.750.24">
    <property type="entry name" value="STAS domain"/>
    <property type="match status" value="1"/>
</dbReference>
<protein>
    <submittedName>
        <fullName evidence="3">Anti-sigma factor antagonist</fullName>
    </submittedName>
</protein>
<dbReference type="RefSeq" id="WP_109969941.1">
    <property type="nucleotide sequence ID" value="NZ_CP176093.1"/>
</dbReference>
<keyword evidence="4" id="KW-1185">Reference proteome</keyword>